<feature type="domain" description="Transposase IS110-like N-terminal" evidence="1">
    <location>
        <begin position="5"/>
        <end position="145"/>
    </location>
</feature>
<dbReference type="Pfam" id="PF02371">
    <property type="entry name" value="Transposase_20"/>
    <property type="match status" value="1"/>
</dbReference>
<dbReference type="InterPro" id="IPR002525">
    <property type="entry name" value="Transp_IS110-like_N"/>
</dbReference>
<gene>
    <name evidence="3" type="ORF">SAMN05421795_1271</name>
</gene>
<protein>
    <submittedName>
        <fullName evidence="3">Transposase</fullName>
    </submittedName>
</protein>
<dbReference type="Proteomes" id="UP000186098">
    <property type="component" value="Unassembled WGS sequence"/>
</dbReference>
<evidence type="ECO:0000313" key="4">
    <source>
        <dbReference type="Proteomes" id="UP000186098"/>
    </source>
</evidence>
<dbReference type="PANTHER" id="PTHR33055">
    <property type="entry name" value="TRANSPOSASE FOR INSERTION SEQUENCE ELEMENT IS1111A"/>
    <property type="match status" value="1"/>
</dbReference>
<dbReference type="RefSeq" id="WP_076368013.1">
    <property type="nucleotide sequence ID" value="NZ_FTOM01000027.1"/>
</dbReference>
<reference evidence="4" key="1">
    <citation type="submission" date="2017-01" db="EMBL/GenBank/DDBJ databases">
        <authorList>
            <person name="Varghese N."/>
            <person name="Submissions S."/>
        </authorList>
    </citation>
    <scope>NUCLEOTIDE SEQUENCE [LARGE SCALE GENOMIC DNA]</scope>
    <source>
        <strain evidence="4">DSM 18714</strain>
    </source>
</reference>
<name>A0A1N7N6X1_9RHOB</name>
<evidence type="ECO:0000259" key="1">
    <source>
        <dbReference type="Pfam" id="PF01548"/>
    </source>
</evidence>
<accession>A0A1N7N6X1</accession>
<proteinExistence type="predicted"/>
<dbReference type="GO" id="GO:0003677">
    <property type="term" value="F:DNA binding"/>
    <property type="evidence" value="ECO:0007669"/>
    <property type="project" value="InterPro"/>
</dbReference>
<dbReference type="Pfam" id="PF01548">
    <property type="entry name" value="DEDD_Tnp_IS110"/>
    <property type="match status" value="1"/>
</dbReference>
<organism evidence="3 4">
    <name type="scientific">Phaeovulum vinaykumarii</name>
    <dbReference type="NCBI Taxonomy" id="407234"/>
    <lineage>
        <taxon>Bacteria</taxon>
        <taxon>Pseudomonadati</taxon>
        <taxon>Pseudomonadota</taxon>
        <taxon>Alphaproteobacteria</taxon>
        <taxon>Rhodobacterales</taxon>
        <taxon>Paracoccaceae</taxon>
        <taxon>Phaeovulum</taxon>
    </lineage>
</organism>
<dbReference type="PANTHER" id="PTHR33055:SF13">
    <property type="entry name" value="TRANSPOSASE"/>
    <property type="match status" value="1"/>
</dbReference>
<dbReference type="GO" id="GO:0004803">
    <property type="term" value="F:transposase activity"/>
    <property type="evidence" value="ECO:0007669"/>
    <property type="project" value="InterPro"/>
</dbReference>
<evidence type="ECO:0000313" key="3">
    <source>
        <dbReference type="EMBL" id="SIS94153.1"/>
    </source>
</evidence>
<dbReference type="GO" id="GO:0006313">
    <property type="term" value="P:DNA transposition"/>
    <property type="evidence" value="ECO:0007669"/>
    <property type="project" value="InterPro"/>
</dbReference>
<dbReference type="InterPro" id="IPR047650">
    <property type="entry name" value="Transpos_IS110"/>
</dbReference>
<dbReference type="EMBL" id="FTOM01000027">
    <property type="protein sequence ID" value="SIS94153.1"/>
    <property type="molecule type" value="Genomic_DNA"/>
</dbReference>
<dbReference type="NCBIfam" id="NF033542">
    <property type="entry name" value="transpos_IS110"/>
    <property type="match status" value="1"/>
</dbReference>
<sequence length="310" mass="34388">MNGTIGVDISKASLEVWRLSDRKHMRFSNDKAGLRELCKWLGPDPVRVVYEATGRFHRDLEAAVAKAGHGPVKVNPSRARRFAQATGNIAKTDRVDARMLAQMGSTLALEATPIRSQSMHEIKELHVARVALIKDRTACRNRLDTARNKVVLSQLKARERQIDKQIAQIDAELVRLIKADPELARRYEILISIRGIGPVAATAMIVDMPELGTMTPKEAASLAGLAPVTRQSGSWKGKARIFGGRHGLRTLLFMPAVIATRYNAPLRKIYLALYEGGKPWKVAITAVMRKLIVLANALIRDNRKWAEIAP</sequence>
<dbReference type="AlphaFoldDB" id="A0A1N7N6X1"/>
<dbReference type="InterPro" id="IPR003346">
    <property type="entry name" value="Transposase_20"/>
</dbReference>
<feature type="domain" description="Transposase IS116/IS110/IS902 C-terminal" evidence="2">
    <location>
        <begin position="188"/>
        <end position="270"/>
    </location>
</feature>
<evidence type="ECO:0000259" key="2">
    <source>
        <dbReference type="Pfam" id="PF02371"/>
    </source>
</evidence>
<keyword evidence="4" id="KW-1185">Reference proteome</keyword>